<comment type="caution">
    <text evidence="13">The sequence shown here is derived from an EMBL/GenBank/DDBJ whole genome shotgun (WGS) entry which is preliminary data.</text>
</comment>
<evidence type="ECO:0000256" key="2">
    <source>
        <dbReference type="ARBA" id="ARBA00008472"/>
    </source>
</evidence>
<dbReference type="InterPro" id="IPR000440">
    <property type="entry name" value="NADH_UbQ/plastoQ_OxRdtase_su3"/>
</dbReference>
<evidence type="ECO:0000256" key="11">
    <source>
        <dbReference type="HAMAP-Rule" id="MF_01394"/>
    </source>
</evidence>
<keyword evidence="3 11" id="KW-0813">Transport</keyword>
<evidence type="ECO:0000313" key="13">
    <source>
        <dbReference type="EMBL" id="RKQ91946.1"/>
    </source>
</evidence>
<evidence type="ECO:0000256" key="7">
    <source>
        <dbReference type="ARBA" id="ARBA00022967"/>
    </source>
</evidence>
<name>A0A660LC24_9ACTN</name>
<dbReference type="PANTHER" id="PTHR11058">
    <property type="entry name" value="NADH-UBIQUINONE OXIDOREDUCTASE CHAIN 3"/>
    <property type="match status" value="1"/>
</dbReference>
<comment type="subcellular location">
    <subcellularLocation>
        <location evidence="11 12">Cell membrane</location>
        <topology evidence="11 12">Multi-pass membrane protein</topology>
    </subcellularLocation>
    <subcellularLocation>
        <location evidence="1">Membrane</location>
        <topology evidence="1">Multi-pass membrane protein</topology>
    </subcellularLocation>
</comment>
<dbReference type="Pfam" id="PF00507">
    <property type="entry name" value="Oxidored_q4"/>
    <property type="match status" value="1"/>
</dbReference>
<dbReference type="HAMAP" id="MF_01394">
    <property type="entry name" value="NDH1_NuoA"/>
    <property type="match status" value="1"/>
</dbReference>
<comment type="catalytic activity">
    <reaction evidence="11 12">
        <text>a quinone + NADH + 5 H(+)(in) = a quinol + NAD(+) + 4 H(+)(out)</text>
        <dbReference type="Rhea" id="RHEA:57888"/>
        <dbReference type="ChEBI" id="CHEBI:15378"/>
        <dbReference type="ChEBI" id="CHEBI:24646"/>
        <dbReference type="ChEBI" id="CHEBI:57540"/>
        <dbReference type="ChEBI" id="CHEBI:57945"/>
        <dbReference type="ChEBI" id="CHEBI:132124"/>
    </reaction>
</comment>
<dbReference type="PANTHER" id="PTHR11058:SF22">
    <property type="entry name" value="NADH-QUINONE OXIDOREDUCTASE SUBUNIT A"/>
    <property type="match status" value="1"/>
</dbReference>
<protein>
    <recommendedName>
        <fullName evidence="11">NADH-quinone oxidoreductase subunit A</fullName>
        <ecNumber evidence="11">7.1.1.-</ecNumber>
    </recommendedName>
    <alternativeName>
        <fullName evidence="11">NADH dehydrogenase I subunit A</fullName>
    </alternativeName>
    <alternativeName>
        <fullName evidence="11">NDH-1 subunit A</fullName>
    </alternativeName>
    <alternativeName>
        <fullName evidence="11">NUO1</fullName>
    </alternativeName>
</protein>
<keyword evidence="9 11" id="KW-0520">NAD</keyword>
<keyword evidence="14" id="KW-1185">Reference proteome</keyword>
<dbReference type="InterPro" id="IPR038430">
    <property type="entry name" value="NDAH_ubi_oxred_su3_sf"/>
</dbReference>
<dbReference type="GO" id="GO:0005886">
    <property type="term" value="C:plasma membrane"/>
    <property type="evidence" value="ECO:0007669"/>
    <property type="project" value="UniProtKB-SubCell"/>
</dbReference>
<dbReference type="Gene3D" id="1.20.58.1610">
    <property type="entry name" value="NADH:ubiquinone/plastoquinone oxidoreductase, chain 3"/>
    <property type="match status" value="1"/>
</dbReference>
<organism evidence="13 14">
    <name type="scientific">Solirubrobacter pauli</name>
    <dbReference type="NCBI Taxonomy" id="166793"/>
    <lineage>
        <taxon>Bacteria</taxon>
        <taxon>Bacillati</taxon>
        <taxon>Actinomycetota</taxon>
        <taxon>Thermoleophilia</taxon>
        <taxon>Solirubrobacterales</taxon>
        <taxon>Solirubrobacteraceae</taxon>
        <taxon>Solirubrobacter</taxon>
    </lineage>
</organism>
<keyword evidence="5 11" id="KW-0812">Transmembrane</keyword>
<proteinExistence type="inferred from homology"/>
<dbReference type="InterPro" id="IPR023043">
    <property type="entry name" value="NAD(P)H_OxRDtase_bac/plastid"/>
</dbReference>
<evidence type="ECO:0000256" key="5">
    <source>
        <dbReference type="ARBA" id="ARBA00022692"/>
    </source>
</evidence>
<evidence type="ECO:0000256" key="6">
    <source>
        <dbReference type="ARBA" id="ARBA00022719"/>
    </source>
</evidence>
<dbReference type="GO" id="GO:0048038">
    <property type="term" value="F:quinone binding"/>
    <property type="evidence" value="ECO:0007669"/>
    <property type="project" value="UniProtKB-KW"/>
</dbReference>
<feature type="transmembrane region" description="Helical" evidence="11">
    <location>
        <begin position="20"/>
        <end position="41"/>
    </location>
</feature>
<evidence type="ECO:0000256" key="3">
    <source>
        <dbReference type="ARBA" id="ARBA00022448"/>
    </source>
</evidence>
<dbReference type="AlphaFoldDB" id="A0A660LC24"/>
<keyword evidence="8 11" id="KW-1133">Transmembrane helix</keyword>
<keyword evidence="4 11" id="KW-1003">Cell membrane</keyword>
<keyword evidence="6 11" id="KW-0874">Quinone</keyword>
<comment type="function">
    <text evidence="11">NDH-1 shuttles electrons from NADH, via FMN and iron-sulfur (Fe-S) centers, to quinones in the respiratory chain. The immediate electron acceptor for the enzyme in this species is believed to be a menaquinone. Couples the redox reaction to proton translocation (for every two electrons transferred, four hydrogen ions are translocated across the cytoplasmic membrane), and thus conserves the redox energy in a proton gradient.</text>
</comment>
<dbReference type="GO" id="GO:0030964">
    <property type="term" value="C:NADH dehydrogenase complex"/>
    <property type="evidence" value="ECO:0007669"/>
    <property type="project" value="TreeGrafter"/>
</dbReference>
<dbReference type="EMBL" id="RBIL01000001">
    <property type="protein sequence ID" value="RKQ91946.1"/>
    <property type="molecule type" value="Genomic_DNA"/>
</dbReference>
<evidence type="ECO:0000256" key="8">
    <source>
        <dbReference type="ARBA" id="ARBA00022989"/>
    </source>
</evidence>
<comment type="subunit">
    <text evidence="11">NDH-1 is composed of 14 different subunits. Subunits NuoA, H, J, K, L, M, N constitute the membrane sector of the complex.</text>
</comment>
<evidence type="ECO:0000256" key="9">
    <source>
        <dbReference type="ARBA" id="ARBA00023027"/>
    </source>
</evidence>
<dbReference type="GO" id="GO:0050136">
    <property type="term" value="F:NADH dehydrogenase (quinone) (non-electrogenic) activity"/>
    <property type="evidence" value="ECO:0007669"/>
    <property type="project" value="UniProtKB-UniRule"/>
</dbReference>
<gene>
    <name evidence="11" type="primary">nuoA</name>
    <name evidence="13" type="ORF">C8N24_1785</name>
</gene>
<sequence length="132" mass="14928">MTVAHKVLQIRDVIRAYLPAIVFVVLGVGLGVVFASLNSVLGPKPRHQRKATSEPYESGLPSEVKKTMRFGISFYLVAMLFILFDIETIFLFPVAMQLKTFGTFALVEISVFIVLLFVAFVYVWRRGALEWK</sequence>
<reference evidence="13 14" key="1">
    <citation type="submission" date="2018-10" db="EMBL/GenBank/DDBJ databases">
        <title>Genomic Encyclopedia of Archaeal and Bacterial Type Strains, Phase II (KMG-II): from individual species to whole genera.</title>
        <authorList>
            <person name="Goeker M."/>
        </authorList>
    </citation>
    <scope>NUCLEOTIDE SEQUENCE [LARGE SCALE GENOMIC DNA]</scope>
    <source>
        <strain evidence="13 14">DSM 14954</strain>
    </source>
</reference>
<feature type="transmembrane region" description="Helical" evidence="11">
    <location>
        <begin position="74"/>
        <end position="95"/>
    </location>
</feature>
<dbReference type="Proteomes" id="UP000278962">
    <property type="component" value="Unassembled WGS sequence"/>
</dbReference>
<dbReference type="EC" id="7.1.1.-" evidence="11"/>
<feature type="transmembrane region" description="Helical" evidence="11">
    <location>
        <begin position="101"/>
        <end position="124"/>
    </location>
</feature>
<dbReference type="GO" id="GO:0008137">
    <property type="term" value="F:NADH dehydrogenase (ubiquinone) activity"/>
    <property type="evidence" value="ECO:0007669"/>
    <property type="project" value="InterPro"/>
</dbReference>
<evidence type="ECO:0000256" key="10">
    <source>
        <dbReference type="ARBA" id="ARBA00023136"/>
    </source>
</evidence>
<comment type="similarity">
    <text evidence="2 11 12">Belongs to the complex I subunit 3 family.</text>
</comment>
<evidence type="ECO:0000256" key="1">
    <source>
        <dbReference type="ARBA" id="ARBA00004141"/>
    </source>
</evidence>
<evidence type="ECO:0000313" key="14">
    <source>
        <dbReference type="Proteomes" id="UP000278962"/>
    </source>
</evidence>
<keyword evidence="7 11" id="KW-1278">Translocase</keyword>
<evidence type="ECO:0000256" key="12">
    <source>
        <dbReference type="RuleBase" id="RU003639"/>
    </source>
</evidence>
<evidence type="ECO:0000256" key="4">
    <source>
        <dbReference type="ARBA" id="ARBA00022475"/>
    </source>
</evidence>
<accession>A0A660LC24</accession>
<keyword evidence="10 11" id="KW-0472">Membrane</keyword>